<keyword evidence="4" id="KW-0547">Nucleotide-binding</keyword>
<comment type="similarity">
    <text evidence="4">Belongs to the ubiquitin-conjugating enzyme family.</text>
</comment>
<organism evidence="7 8">
    <name type="scientific">Allomyces macrogynus (strain ATCC 38327)</name>
    <name type="common">Allomyces javanicus var. macrogynus</name>
    <dbReference type="NCBI Taxonomy" id="578462"/>
    <lineage>
        <taxon>Eukaryota</taxon>
        <taxon>Fungi</taxon>
        <taxon>Fungi incertae sedis</taxon>
        <taxon>Blastocladiomycota</taxon>
        <taxon>Blastocladiomycetes</taxon>
        <taxon>Blastocladiales</taxon>
        <taxon>Blastocladiaceae</taxon>
        <taxon>Allomyces</taxon>
    </lineage>
</organism>
<reference evidence="7 8" key="1">
    <citation type="submission" date="2009-11" db="EMBL/GenBank/DDBJ databases">
        <title>Annotation of Allomyces macrogynus ATCC 38327.</title>
        <authorList>
            <consortium name="The Broad Institute Genome Sequencing Platform"/>
            <person name="Russ C."/>
            <person name="Cuomo C."/>
            <person name="Burger G."/>
            <person name="Gray M.W."/>
            <person name="Holland P.W.H."/>
            <person name="King N."/>
            <person name="Lang F.B.F."/>
            <person name="Roger A.J."/>
            <person name="Ruiz-Trillo I."/>
            <person name="Young S.K."/>
            <person name="Zeng Q."/>
            <person name="Gargeya S."/>
            <person name="Fitzgerald M."/>
            <person name="Haas B."/>
            <person name="Abouelleil A."/>
            <person name="Alvarado L."/>
            <person name="Arachchi H.M."/>
            <person name="Berlin A."/>
            <person name="Chapman S.B."/>
            <person name="Gearin G."/>
            <person name="Goldberg J."/>
            <person name="Griggs A."/>
            <person name="Gujja S."/>
            <person name="Hansen M."/>
            <person name="Heiman D."/>
            <person name="Howarth C."/>
            <person name="Larimer J."/>
            <person name="Lui A."/>
            <person name="MacDonald P.J.P."/>
            <person name="McCowen C."/>
            <person name="Montmayeur A."/>
            <person name="Murphy C."/>
            <person name="Neiman D."/>
            <person name="Pearson M."/>
            <person name="Priest M."/>
            <person name="Roberts A."/>
            <person name="Saif S."/>
            <person name="Shea T."/>
            <person name="Sisk P."/>
            <person name="Stolte C."/>
            <person name="Sykes S."/>
            <person name="Wortman J."/>
            <person name="Nusbaum C."/>
            <person name="Birren B."/>
        </authorList>
    </citation>
    <scope>NUCLEOTIDE SEQUENCE [LARGE SCALE GENOMIC DNA]</scope>
    <source>
        <strain evidence="7 8">ATCC 38327</strain>
    </source>
</reference>
<feature type="region of interest" description="Disordered" evidence="5">
    <location>
        <begin position="174"/>
        <end position="326"/>
    </location>
</feature>
<dbReference type="OMA" id="AFRITIK"/>
<reference evidence="8" key="2">
    <citation type="submission" date="2009-11" db="EMBL/GenBank/DDBJ databases">
        <title>The Genome Sequence of Allomyces macrogynus strain ATCC 38327.</title>
        <authorList>
            <consortium name="The Broad Institute Genome Sequencing Platform"/>
            <person name="Russ C."/>
            <person name="Cuomo C."/>
            <person name="Shea T."/>
            <person name="Young S.K."/>
            <person name="Zeng Q."/>
            <person name="Koehrsen M."/>
            <person name="Haas B."/>
            <person name="Borodovsky M."/>
            <person name="Guigo R."/>
            <person name="Alvarado L."/>
            <person name="Berlin A."/>
            <person name="Borenstein D."/>
            <person name="Chen Z."/>
            <person name="Engels R."/>
            <person name="Freedman E."/>
            <person name="Gellesch M."/>
            <person name="Goldberg J."/>
            <person name="Griggs A."/>
            <person name="Gujja S."/>
            <person name="Heiman D."/>
            <person name="Hepburn T."/>
            <person name="Howarth C."/>
            <person name="Jen D."/>
            <person name="Larson L."/>
            <person name="Lewis B."/>
            <person name="Mehta T."/>
            <person name="Park D."/>
            <person name="Pearson M."/>
            <person name="Roberts A."/>
            <person name="Saif S."/>
            <person name="Shenoy N."/>
            <person name="Sisk P."/>
            <person name="Stolte C."/>
            <person name="Sykes S."/>
            <person name="Walk T."/>
            <person name="White J."/>
            <person name="Yandava C."/>
            <person name="Burger G."/>
            <person name="Gray M.W."/>
            <person name="Holland P.W.H."/>
            <person name="King N."/>
            <person name="Lang F.B.F."/>
            <person name="Roger A.J."/>
            <person name="Ruiz-Trillo I."/>
            <person name="Lander E."/>
            <person name="Nusbaum C."/>
        </authorList>
    </citation>
    <scope>NUCLEOTIDE SEQUENCE [LARGE SCALE GENOMIC DNA]</scope>
    <source>
        <strain evidence="8">ATCC 38327</strain>
    </source>
</reference>
<feature type="active site" description="Glycyl thioester intermediate" evidence="3">
    <location>
        <position position="102"/>
    </location>
</feature>
<dbReference type="VEuPathDB" id="FungiDB:AMAG_02083"/>
<evidence type="ECO:0000313" key="8">
    <source>
        <dbReference type="Proteomes" id="UP000054350"/>
    </source>
</evidence>
<feature type="compositionally biased region" description="Basic residues" evidence="5">
    <location>
        <begin position="317"/>
        <end position="326"/>
    </location>
</feature>
<evidence type="ECO:0000313" key="7">
    <source>
        <dbReference type="EMBL" id="KNE56249.1"/>
    </source>
</evidence>
<feature type="compositionally biased region" description="Low complexity" evidence="5">
    <location>
        <begin position="299"/>
        <end position="315"/>
    </location>
</feature>
<keyword evidence="1" id="KW-0808">Transferase</keyword>
<dbReference type="PANTHER" id="PTHR24068">
    <property type="entry name" value="UBIQUITIN-CONJUGATING ENZYME E2"/>
    <property type="match status" value="1"/>
</dbReference>
<feature type="compositionally biased region" description="Low complexity" evidence="5">
    <location>
        <begin position="268"/>
        <end position="282"/>
    </location>
</feature>
<dbReference type="STRING" id="578462.A0A0L0S1K6"/>
<dbReference type="PROSITE" id="PS00183">
    <property type="entry name" value="UBC_1"/>
    <property type="match status" value="1"/>
</dbReference>
<dbReference type="GO" id="GO:0005524">
    <property type="term" value="F:ATP binding"/>
    <property type="evidence" value="ECO:0007669"/>
    <property type="project" value="UniProtKB-UniRule"/>
</dbReference>
<dbReference type="eggNOG" id="KOG0417">
    <property type="taxonomic scope" value="Eukaryota"/>
</dbReference>
<dbReference type="PROSITE" id="PS50127">
    <property type="entry name" value="UBC_2"/>
    <property type="match status" value="1"/>
</dbReference>
<gene>
    <name evidence="7" type="ORF">AMAG_02083</name>
</gene>
<dbReference type="SUPFAM" id="SSF54495">
    <property type="entry name" value="UBC-like"/>
    <property type="match status" value="1"/>
</dbReference>
<evidence type="ECO:0000256" key="2">
    <source>
        <dbReference type="ARBA" id="ARBA00022786"/>
    </source>
</evidence>
<feature type="compositionally biased region" description="Gly residues" evidence="5">
    <location>
        <begin position="283"/>
        <end position="298"/>
    </location>
</feature>
<dbReference type="AlphaFoldDB" id="A0A0L0S1K6"/>
<dbReference type="InterPro" id="IPR023313">
    <property type="entry name" value="UBQ-conjugating_AS"/>
</dbReference>
<keyword evidence="4" id="KW-0067">ATP-binding</keyword>
<feature type="compositionally biased region" description="Pro residues" evidence="5">
    <location>
        <begin position="258"/>
        <end position="267"/>
    </location>
</feature>
<evidence type="ECO:0000259" key="6">
    <source>
        <dbReference type="PROSITE" id="PS50127"/>
    </source>
</evidence>
<dbReference type="Proteomes" id="UP000054350">
    <property type="component" value="Unassembled WGS sequence"/>
</dbReference>
<evidence type="ECO:0000256" key="3">
    <source>
        <dbReference type="PROSITE-ProRule" id="PRU10133"/>
    </source>
</evidence>
<dbReference type="SMART" id="SM00212">
    <property type="entry name" value="UBCc"/>
    <property type="match status" value="1"/>
</dbReference>
<keyword evidence="8" id="KW-1185">Reference proteome</keyword>
<dbReference type="GO" id="GO:0016740">
    <property type="term" value="F:transferase activity"/>
    <property type="evidence" value="ECO:0007669"/>
    <property type="project" value="UniProtKB-KW"/>
</dbReference>
<dbReference type="InterPro" id="IPR016135">
    <property type="entry name" value="UBQ-conjugating_enzyme/RWD"/>
</dbReference>
<keyword evidence="2 4" id="KW-0833">Ubl conjugation pathway</keyword>
<dbReference type="EMBL" id="GG745330">
    <property type="protein sequence ID" value="KNE56249.1"/>
    <property type="molecule type" value="Genomic_DNA"/>
</dbReference>
<dbReference type="CDD" id="cd23805">
    <property type="entry name" value="UBCc_UBE2T"/>
    <property type="match status" value="1"/>
</dbReference>
<evidence type="ECO:0000256" key="1">
    <source>
        <dbReference type="ARBA" id="ARBA00022679"/>
    </source>
</evidence>
<name>A0A0L0S1K6_ALLM3</name>
<evidence type="ECO:0000256" key="4">
    <source>
        <dbReference type="RuleBase" id="RU362109"/>
    </source>
</evidence>
<feature type="compositionally biased region" description="Low complexity" evidence="5">
    <location>
        <begin position="190"/>
        <end position="218"/>
    </location>
</feature>
<accession>A0A0L0S1K6</accession>
<dbReference type="OrthoDB" id="5592747at2759"/>
<protein>
    <recommendedName>
        <fullName evidence="6">UBC core domain-containing protein</fullName>
    </recommendedName>
</protein>
<dbReference type="InterPro" id="IPR000608">
    <property type="entry name" value="UBC"/>
</dbReference>
<dbReference type="Gene3D" id="3.10.110.10">
    <property type="entry name" value="Ubiquitin Conjugating Enzyme"/>
    <property type="match status" value="1"/>
</dbReference>
<dbReference type="Pfam" id="PF00179">
    <property type="entry name" value="UQ_con"/>
    <property type="match status" value="1"/>
</dbReference>
<evidence type="ECO:0000256" key="5">
    <source>
        <dbReference type="SAM" id="MobiDB-lite"/>
    </source>
</evidence>
<feature type="domain" description="UBC core" evidence="6">
    <location>
        <begin position="11"/>
        <end position="169"/>
    </location>
</feature>
<proteinExistence type="inferred from homology"/>
<feature type="compositionally biased region" description="Low complexity" evidence="5">
    <location>
        <begin position="227"/>
        <end position="237"/>
    </location>
</feature>
<sequence length="326" mass="33603">MAASGQLRASGYLKRIKTELDLLSADAPDGVQCRPRAHDTDTLDTSGLWLDAVITGPQNTPYAGGSFHVECCLARQYPLCPPHIRFVTKVFHPNIDQNGRICVDILKEGSDAGRWSAAKNLRMALATVRMLLAEPNPDDPLDAEIAGIYRSHRTRFVATARQWTEKYAMGNENGALLDGDAPTGLVGADPTKTTTATPSASPLASPPASSTSSGPVSSNMTAPPLPLSSSSSSGLRSVATNPKPAPSNTSSLATPTVAPAPPPPSAPPSSSSSLFGRGSSTASGGGLFGARPSGGGLFGAALPSSSPAAAGATPLFPHRRRDQAWL</sequence>